<evidence type="ECO:0000256" key="5">
    <source>
        <dbReference type="ARBA" id="ARBA00023136"/>
    </source>
</evidence>
<keyword evidence="6 7" id="KW-0998">Cell outer membrane</keyword>
<keyword evidence="10" id="KW-1185">Reference proteome</keyword>
<dbReference type="InterPro" id="IPR036942">
    <property type="entry name" value="Beta-barrel_TonB_sf"/>
</dbReference>
<evidence type="ECO:0000256" key="7">
    <source>
        <dbReference type="PROSITE-ProRule" id="PRU01360"/>
    </source>
</evidence>
<dbReference type="EMBL" id="SNYV01000017">
    <property type="protein sequence ID" value="TDQ75179.1"/>
    <property type="molecule type" value="Genomic_DNA"/>
</dbReference>
<dbReference type="InterPro" id="IPR012910">
    <property type="entry name" value="Plug_dom"/>
</dbReference>
<dbReference type="AlphaFoldDB" id="A0A4R6WBK5"/>
<dbReference type="Gene3D" id="2.170.130.10">
    <property type="entry name" value="TonB-dependent receptor, plug domain"/>
    <property type="match status" value="1"/>
</dbReference>
<dbReference type="Gene3D" id="2.60.40.1120">
    <property type="entry name" value="Carboxypeptidase-like, regulatory domain"/>
    <property type="match status" value="1"/>
</dbReference>
<comment type="similarity">
    <text evidence="7">Belongs to the TonB-dependent receptor family.</text>
</comment>
<dbReference type="InterPro" id="IPR023997">
    <property type="entry name" value="TonB-dep_OMP_SusC/RagA_CS"/>
</dbReference>
<evidence type="ECO:0000256" key="4">
    <source>
        <dbReference type="ARBA" id="ARBA00022692"/>
    </source>
</evidence>
<dbReference type="InterPro" id="IPR023996">
    <property type="entry name" value="TonB-dep_OMP_SusC/RagA"/>
</dbReference>
<feature type="domain" description="TonB-dependent receptor plug" evidence="8">
    <location>
        <begin position="209"/>
        <end position="327"/>
    </location>
</feature>
<dbReference type="RefSeq" id="WP_162850156.1">
    <property type="nucleotide sequence ID" value="NZ_SNYV01000017.1"/>
</dbReference>
<evidence type="ECO:0000256" key="1">
    <source>
        <dbReference type="ARBA" id="ARBA00004571"/>
    </source>
</evidence>
<dbReference type="NCBIfam" id="TIGR04056">
    <property type="entry name" value="OMP_RagA_SusC"/>
    <property type="match status" value="1"/>
</dbReference>
<dbReference type="Gene3D" id="2.40.170.20">
    <property type="entry name" value="TonB-dependent receptor, beta-barrel domain"/>
    <property type="match status" value="1"/>
</dbReference>
<keyword evidence="3 7" id="KW-1134">Transmembrane beta strand</keyword>
<dbReference type="SUPFAM" id="SSF56935">
    <property type="entry name" value="Porins"/>
    <property type="match status" value="1"/>
</dbReference>
<comment type="caution">
    <text evidence="9">The sequence shown here is derived from an EMBL/GenBank/DDBJ whole genome shotgun (WGS) entry which is preliminary data.</text>
</comment>
<comment type="subcellular location">
    <subcellularLocation>
        <location evidence="1 7">Cell outer membrane</location>
        <topology evidence="1 7">Multi-pass membrane protein</topology>
    </subcellularLocation>
</comment>
<name>A0A4R6WBK5_9SPHI</name>
<gene>
    <name evidence="9" type="ORF">CLV99_3779</name>
</gene>
<evidence type="ECO:0000313" key="10">
    <source>
        <dbReference type="Proteomes" id="UP000295292"/>
    </source>
</evidence>
<dbReference type="InterPro" id="IPR008969">
    <property type="entry name" value="CarboxyPept-like_regulatory"/>
</dbReference>
<evidence type="ECO:0000313" key="9">
    <source>
        <dbReference type="EMBL" id="TDQ75179.1"/>
    </source>
</evidence>
<evidence type="ECO:0000256" key="3">
    <source>
        <dbReference type="ARBA" id="ARBA00022452"/>
    </source>
</evidence>
<dbReference type="Pfam" id="PF07715">
    <property type="entry name" value="Plug"/>
    <property type="match status" value="1"/>
</dbReference>
<dbReference type="GO" id="GO:0009279">
    <property type="term" value="C:cell outer membrane"/>
    <property type="evidence" value="ECO:0007669"/>
    <property type="project" value="UniProtKB-SubCell"/>
</dbReference>
<organism evidence="9 10">
    <name type="scientific">Sphingobacterium yanglingense</name>
    <dbReference type="NCBI Taxonomy" id="1437280"/>
    <lineage>
        <taxon>Bacteria</taxon>
        <taxon>Pseudomonadati</taxon>
        <taxon>Bacteroidota</taxon>
        <taxon>Sphingobacteriia</taxon>
        <taxon>Sphingobacteriales</taxon>
        <taxon>Sphingobacteriaceae</taxon>
        <taxon>Sphingobacterium</taxon>
    </lineage>
</organism>
<dbReference type="NCBIfam" id="TIGR04057">
    <property type="entry name" value="SusC_RagA_signa"/>
    <property type="match status" value="1"/>
</dbReference>
<evidence type="ECO:0000256" key="6">
    <source>
        <dbReference type="ARBA" id="ARBA00023237"/>
    </source>
</evidence>
<dbReference type="Gene3D" id="3.55.50.30">
    <property type="match status" value="1"/>
</dbReference>
<dbReference type="InterPro" id="IPR039426">
    <property type="entry name" value="TonB-dep_rcpt-like"/>
</dbReference>
<dbReference type="PROSITE" id="PS52016">
    <property type="entry name" value="TONB_DEPENDENT_REC_3"/>
    <property type="match status" value="1"/>
</dbReference>
<dbReference type="Proteomes" id="UP000295292">
    <property type="component" value="Unassembled WGS sequence"/>
</dbReference>
<protein>
    <submittedName>
        <fullName evidence="9">TonB-linked SusC/RagA family outer membrane protein</fullName>
    </submittedName>
</protein>
<sequence>MKLTFLLTVVILLLVGTKSFGQISVNKANVSLEKVFEEIERQSGYVFFYKGDLKNIFLDVSFKDQNISQALNICFKDLPLEYRIVNKNIVVSPKPDANWGSINNRNKSEERQKYIRGRVSDILSKPLISASVSIKGEKETMTLTDRNGEFIFRNVELPVTLVITYIGFKTVELSVKSYTAKNDIVLEMLDNKMDELVVSTGIFQKADRSFTGSSITVTAEKLKSFGNRNMIVSLSTIDPSLRIIENNNLGSNPNMLPDVQIRGNSSLPNVNNLDDIVGLNTPLVILDGFQSSFQKMLDMNVDEVESITILKDASATSIYGSRGSNGVIVITSKLPKQGALRINYAVDLNLEVADLSDYHLLDAREKLDLENKVGLYDSEFAELDLDLKRYYNSILNDINSGVNTDWLSIPLRTGLGQRNNLSLSGGIPSLRYSASVQFKKIEGVMKGAARNTFNGTANLVYSSKSFRLRNQLLISEGRFSESSYGTFRDYVRMNPYWYPYDQEGNVLKVLGNPKSDEYSQTLWKVLPVNPLYNATLDGFDKSKLSEVTNNTFLEWAVPYGLRFRAQLGITKLTEQTDKFTPANHADFINYAKSGLFRRGDYNYRIGNGIKYDGGVNVQLSRKLGEKHSLFSGVDFNIRQDRNSRYGFLFEDFTNPNFDFISDAIQYTKDQKKSEDESLVNAIGVTANVNYSYDDRYFTDASIRMDGSSQFGANNKIASFWSVGLGWNIHNESFMKDQSFVDRLKLRGSTGITGSQNFNAYQALSTYRYYTDKRYHNLIGAYLLGIGNEDLKWQQTLKHNVGFDAELFQGRLRITADYYLSTTRDLVSSISIPASNGFTSYVENIGRMGNKGAELSATGVLVRQRSSGWYWSVTAALAHNRNKILEISEALREAQRDRKMESGTTPVRLFYEGYSTSAIWVVPSLGIDPSNGKEVYLDKEGKVTYIWSGSDLRAMGNSEPKIQGNFSTLIRYRNLSLNASFGYRVGGQLYNETLINRVENADYRYNVDRRVYEDRWQYPGDISFFKGLIVGGTTYKSSRFVQEDKTLICQNINLQYSFAGEALKDKWKMKNLQVTANIAEPFRISSIKQERGLDYPFSKQFSLGLNVTF</sequence>
<dbReference type="SUPFAM" id="SSF49464">
    <property type="entry name" value="Carboxypeptidase regulatory domain-like"/>
    <property type="match status" value="1"/>
</dbReference>
<keyword evidence="5 7" id="KW-0472">Membrane</keyword>
<evidence type="ECO:0000259" key="8">
    <source>
        <dbReference type="Pfam" id="PF07715"/>
    </source>
</evidence>
<dbReference type="Pfam" id="PF13715">
    <property type="entry name" value="CarbopepD_reg_2"/>
    <property type="match status" value="1"/>
</dbReference>
<dbReference type="InterPro" id="IPR037066">
    <property type="entry name" value="Plug_dom_sf"/>
</dbReference>
<evidence type="ECO:0000256" key="2">
    <source>
        <dbReference type="ARBA" id="ARBA00022448"/>
    </source>
</evidence>
<reference evidence="9 10" key="1">
    <citation type="submission" date="2019-03" db="EMBL/GenBank/DDBJ databases">
        <title>Genomic Encyclopedia of Archaeal and Bacterial Type Strains, Phase II (KMG-II): from individual species to whole genera.</title>
        <authorList>
            <person name="Goeker M."/>
        </authorList>
    </citation>
    <scope>NUCLEOTIDE SEQUENCE [LARGE SCALE GENOMIC DNA]</scope>
    <source>
        <strain evidence="9 10">DSM 28353</strain>
    </source>
</reference>
<accession>A0A4R6WBK5</accession>
<proteinExistence type="inferred from homology"/>
<keyword evidence="4 7" id="KW-0812">Transmembrane</keyword>
<keyword evidence="2 7" id="KW-0813">Transport</keyword>